<evidence type="ECO:0000256" key="3">
    <source>
        <dbReference type="SAM" id="Phobius"/>
    </source>
</evidence>
<keyword evidence="3" id="KW-1133">Transmembrane helix</keyword>
<evidence type="ECO:0000256" key="1">
    <source>
        <dbReference type="ARBA" id="ARBA00010837"/>
    </source>
</evidence>
<evidence type="ECO:0000259" key="4">
    <source>
        <dbReference type="Pfam" id="PF00723"/>
    </source>
</evidence>
<feature type="domain" description="GH15-like" evidence="4">
    <location>
        <begin position="13"/>
        <end position="288"/>
    </location>
</feature>
<dbReference type="InterPro" id="IPR025092">
    <property type="entry name" value="Glyco_hydro_66"/>
</dbReference>
<dbReference type="InterPro" id="IPR012341">
    <property type="entry name" value="6hp_glycosidase-like_sf"/>
</dbReference>
<dbReference type="InterPro" id="IPR011613">
    <property type="entry name" value="GH15-like"/>
</dbReference>
<reference evidence="5" key="1">
    <citation type="journal article" date="2014" name="Front. Microbiol.">
        <title>High frequency of phylogenetically diverse reductive dehalogenase-homologous genes in deep subseafloor sedimentary metagenomes.</title>
        <authorList>
            <person name="Kawai M."/>
            <person name="Futagami T."/>
            <person name="Toyoda A."/>
            <person name="Takaki Y."/>
            <person name="Nishi S."/>
            <person name="Hori S."/>
            <person name="Arai W."/>
            <person name="Tsubouchi T."/>
            <person name="Morono Y."/>
            <person name="Uchiyama I."/>
            <person name="Ito T."/>
            <person name="Fujiyama A."/>
            <person name="Inagaki F."/>
            <person name="Takami H."/>
        </authorList>
    </citation>
    <scope>NUCLEOTIDE SEQUENCE</scope>
    <source>
        <strain evidence="5">Expedition CK06-06</strain>
    </source>
</reference>
<dbReference type="AlphaFoldDB" id="X0Z109"/>
<keyword evidence="2" id="KW-0732">Signal</keyword>
<accession>X0Z109</accession>
<dbReference type="GO" id="GO:0004553">
    <property type="term" value="F:hydrolase activity, hydrolyzing O-glycosyl compounds"/>
    <property type="evidence" value="ECO:0007669"/>
    <property type="project" value="TreeGrafter"/>
</dbReference>
<gene>
    <name evidence="5" type="ORF">S01H4_00395</name>
</gene>
<feature type="transmembrane region" description="Helical" evidence="3">
    <location>
        <begin position="895"/>
        <end position="922"/>
    </location>
</feature>
<sequence>MNYLFKKSIEILEKYQSPSGAFIASPNFKVYKYCWFRDGTYAAHALDLVGNHTNAERFYLWCAEAIERYREKIERVEEKLQKGVDLSPDDLLHTRYSIDMLESNNDWPTFQLDGFGAFLWGVAQHVRLTGSREVLVKGKGGIDLTIRYLSLLWDHFCYDCWEEYGDKIHISTLASIYGGLSNINYFIKNKKLERITQDIKEFVLKHGVRKGHLIKFLGSDEVDASLLWVSVPFEMIKPSHPLIKNTVEKIEENLMVKNGGLHRYKGDSFYGGGEWIILTAWLGWHYTQIEEYGKVQKIKRWLEQQADEFGQLPEQVQHSLNFPKDYVKWQLKWGKVANPLLWSHALYIILCKAMEQKKENKFITCKYKTVEIVDITPSKSFFKPGESICIEIELVNSSAKMAYVTLGISVSWLDKQMHLEECNMYLMPDEHKKLLFDFPPKRKKFLGCGVDAILKDQKGIILDTKSTAFDILEDWTLAPRYGFLCDFNKSEADTEERIKSLKKLHINCIQFYDWMYRHHDLIPSSEEYIDALGEKLSDCTLRQKNSWNPRNIEIMCGRRLSINTLRRKIKEVKRYGMGAMAYGAVYGAEEEFVKEHPNWALYTNDGRVFSLEDLIFIMNISRECGWHGHILKEFVKAIKEFDFDGIHLDQYGFPKIAYSHLGNKKQLVNMSKLFYEFITDCKKILLRIKSNVKIIFNAVNGWSLDTLANSDQDVVYIEVWPPHDTYQSLKELISRARIFAPDKQIILAAYMSTFNDANNTQLSAAERATLLTFSSIHANGAFHLLLGEKNCVITDGYYPAYIRLRSDFVKVFQCYWDFIVRYENFLFDYRLKDVSLYVSGGIDDEIKIIDYPYSSIAKPNTIWVIYREMPRYKVLSLINFLSILNTQFFPFSYKFIIFLLLFTIGFFNLIFIQAILPLSLLYKQIHYHFRPLVTTPWIKYLWKITNTITAGIEATVVAANNNPHWVRYWLWKRAIATGKVRREPSLIAT</sequence>
<dbReference type="CDD" id="cd14745">
    <property type="entry name" value="GH66"/>
    <property type="match status" value="1"/>
</dbReference>
<keyword evidence="3" id="KW-0472">Membrane</keyword>
<dbReference type="GO" id="GO:0005975">
    <property type="term" value="P:carbohydrate metabolic process"/>
    <property type="evidence" value="ECO:0007669"/>
    <property type="project" value="InterPro"/>
</dbReference>
<dbReference type="SUPFAM" id="SSF48208">
    <property type="entry name" value="Six-hairpin glycosidases"/>
    <property type="match status" value="1"/>
</dbReference>
<dbReference type="InterPro" id="IPR013783">
    <property type="entry name" value="Ig-like_fold"/>
</dbReference>
<dbReference type="InterPro" id="IPR013780">
    <property type="entry name" value="Glyco_hydro_b"/>
</dbReference>
<dbReference type="Gene3D" id="2.60.40.1180">
    <property type="entry name" value="Golgi alpha-mannosidase II"/>
    <property type="match status" value="1"/>
</dbReference>
<proteinExistence type="inferred from homology"/>
<dbReference type="Gene3D" id="2.60.40.10">
    <property type="entry name" value="Immunoglobulins"/>
    <property type="match status" value="1"/>
</dbReference>
<comment type="caution">
    <text evidence="5">The sequence shown here is derived from an EMBL/GenBank/DDBJ whole genome shotgun (WGS) entry which is preliminary data.</text>
</comment>
<name>X0Z109_9ZZZZ</name>
<evidence type="ECO:0000256" key="2">
    <source>
        <dbReference type="ARBA" id="ARBA00022729"/>
    </source>
</evidence>
<comment type="similarity">
    <text evidence="1">Belongs to the glycosyl hydrolase 66 family.</text>
</comment>
<evidence type="ECO:0000313" key="5">
    <source>
        <dbReference type="EMBL" id="GAG62710.1"/>
    </source>
</evidence>
<protein>
    <recommendedName>
        <fullName evidence="4">GH15-like domain-containing protein</fullName>
    </recommendedName>
</protein>
<dbReference type="PANTHER" id="PTHR31616">
    <property type="entry name" value="TREHALASE"/>
    <property type="match status" value="1"/>
</dbReference>
<keyword evidence="3" id="KW-0812">Transmembrane</keyword>
<dbReference type="Pfam" id="PF00723">
    <property type="entry name" value="Glyco_hydro_15"/>
    <property type="match status" value="1"/>
</dbReference>
<dbReference type="Gene3D" id="1.50.10.10">
    <property type="match status" value="1"/>
</dbReference>
<dbReference type="Pfam" id="PF13199">
    <property type="entry name" value="Glyco_hydro_66"/>
    <property type="match status" value="1"/>
</dbReference>
<dbReference type="EMBL" id="BART01000052">
    <property type="protein sequence ID" value="GAG62710.1"/>
    <property type="molecule type" value="Genomic_DNA"/>
</dbReference>
<dbReference type="Gene3D" id="3.20.20.80">
    <property type="entry name" value="Glycosidases"/>
    <property type="match status" value="1"/>
</dbReference>
<dbReference type="PANTHER" id="PTHR31616:SF0">
    <property type="entry name" value="GLUCAN 1,4-ALPHA-GLUCOSIDASE"/>
    <property type="match status" value="1"/>
</dbReference>
<dbReference type="InterPro" id="IPR008928">
    <property type="entry name" value="6-hairpin_glycosidase_sf"/>
</dbReference>
<organism evidence="5">
    <name type="scientific">marine sediment metagenome</name>
    <dbReference type="NCBI Taxonomy" id="412755"/>
    <lineage>
        <taxon>unclassified sequences</taxon>
        <taxon>metagenomes</taxon>
        <taxon>ecological metagenomes</taxon>
    </lineage>
</organism>